<evidence type="ECO:0000313" key="1">
    <source>
        <dbReference type="EMBL" id="MBW86640.1"/>
    </source>
</evidence>
<organism evidence="1">
    <name type="scientific">Rhizophora mucronata</name>
    <name type="common">Asiatic mangrove</name>
    <dbReference type="NCBI Taxonomy" id="61149"/>
    <lineage>
        <taxon>Eukaryota</taxon>
        <taxon>Viridiplantae</taxon>
        <taxon>Streptophyta</taxon>
        <taxon>Embryophyta</taxon>
        <taxon>Tracheophyta</taxon>
        <taxon>Spermatophyta</taxon>
        <taxon>Magnoliopsida</taxon>
        <taxon>eudicotyledons</taxon>
        <taxon>Gunneridae</taxon>
        <taxon>Pentapetalae</taxon>
        <taxon>rosids</taxon>
        <taxon>fabids</taxon>
        <taxon>Malpighiales</taxon>
        <taxon>Rhizophoraceae</taxon>
        <taxon>Rhizophora</taxon>
    </lineage>
</organism>
<accession>A0A2P2IZK5</accession>
<proteinExistence type="predicted"/>
<name>A0A2P2IZK5_RHIMU</name>
<dbReference type="AlphaFoldDB" id="A0A2P2IZK5"/>
<dbReference type="EMBL" id="GGEC01006157">
    <property type="protein sequence ID" value="MBW86640.1"/>
    <property type="molecule type" value="Transcribed_RNA"/>
</dbReference>
<reference evidence="1" key="1">
    <citation type="submission" date="2018-02" db="EMBL/GenBank/DDBJ databases">
        <title>Rhizophora mucronata_Transcriptome.</title>
        <authorList>
            <person name="Meera S.P."/>
            <person name="Sreeshan A."/>
            <person name="Augustine A."/>
        </authorList>
    </citation>
    <scope>NUCLEOTIDE SEQUENCE</scope>
    <source>
        <tissue evidence="1">Leaf</tissue>
    </source>
</reference>
<sequence length="37" mass="4315">MKTCKAWPADKTVRTGYTPLFRNPSLESIRTSVMYHK</sequence>
<protein>
    <submittedName>
        <fullName evidence="1">Uncharacterized protein</fullName>
    </submittedName>
</protein>